<dbReference type="EMBL" id="CAJJDO010000177">
    <property type="protein sequence ID" value="CAD8213345.1"/>
    <property type="molecule type" value="Genomic_DNA"/>
</dbReference>
<dbReference type="GO" id="GO:0097361">
    <property type="term" value="C:cytosolic [4Fe-4S] assembly targeting complex"/>
    <property type="evidence" value="ECO:0007669"/>
    <property type="project" value="TreeGrafter"/>
</dbReference>
<comment type="caution">
    <text evidence="1">The sequence shown here is derived from an EMBL/GenBank/DDBJ whole genome shotgun (WGS) entry which is preliminary data.</text>
</comment>
<organism evidence="1 2">
    <name type="scientific">Paramecium pentaurelia</name>
    <dbReference type="NCBI Taxonomy" id="43138"/>
    <lineage>
        <taxon>Eukaryota</taxon>
        <taxon>Sar</taxon>
        <taxon>Alveolata</taxon>
        <taxon>Ciliophora</taxon>
        <taxon>Intramacronucleata</taxon>
        <taxon>Oligohymenophorea</taxon>
        <taxon>Peniculida</taxon>
        <taxon>Parameciidae</taxon>
        <taxon>Paramecium</taxon>
    </lineage>
</organism>
<sequence length="308" mass="36575">MEPFEYLQHTKEETLKLIKNFIEFLANPQIIQFRVLNQSTQDKGQIIGFQIKRLFLSYNGFPFEKQHQNRSVQILGYGTYINNYNLKSSIAYQFILNTDANYYNSIKFWQCINKQFSCTQTILEHNDCLCGLSINEQENTVISCGLYQLIIIFEQVKNNNYVSWVVKQKILVDQYGYRISFINQNIFVFQPEQIIDSKLLIYTLNDQKLFFESNQLSITDGGISCYYFFSLIYNLKKNILINKNNNNINVIRVLKQNKQKECVEFRLEQIIELENSCIFGTLSNDGEYLVTWDETYKQIQIRQYQEME</sequence>
<dbReference type="PANTHER" id="PTHR19920">
    <property type="entry name" value="WD40 PROTEIN CIAO1"/>
    <property type="match status" value="1"/>
</dbReference>
<accession>A0A8S1YH03</accession>
<evidence type="ECO:0000313" key="2">
    <source>
        <dbReference type="Proteomes" id="UP000689195"/>
    </source>
</evidence>
<dbReference type="Proteomes" id="UP000689195">
    <property type="component" value="Unassembled WGS sequence"/>
</dbReference>
<name>A0A8S1YH03_9CILI</name>
<gene>
    <name evidence="1" type="ORF">PPENT_87.1.T1770012</name>
</gene>
<dbReference type="PANTHER" id="PTHR19920:SF0">
    <property type="entry name" value="CYTOSOLIC IRON-SULFUR PROTEIN ASSEMBLY PROTEIN CIAO1-RELATED"/>
    <property type="match status" value="1"/>
</dbReference>
<keyword evidence="2" id="KW-1185">Reference proteome</keyword>
<dbReference type="AlphaFoldDB" id="A0A8S1YH03"/>
<reference evidence="1" key="1">
    <citation type="submission" date="2021-01" db="EMBL/GenBank/DDBJ databases">
        <authorList>
            <consortium name="Genoscope - CEA"/>
            <person name="William W."/>
        </authorList>
    </citation>
    <scope>NUCLEOTIDE SEQUENCE</scope>
</reference>
<protein>
    <submittedName>
        <fullName evidence="1">Uncharacterized protein</fullName>
    </submittedName>
</protein>
<evidence type="ECO:0000313" key="1">
    <source>
        <dbReference type="EMBL" id="CAD8213345.1"/>
    </source>
</evidence>
<dbReference type="OrthoDB" id="309769at2759"/>
<proteinExistence type="predicted"/>
<dbReference type="GO" id="GO:0016226">
    <property type="term" value="P:iron-sulfur cluster assembly"/>
    <property type="evidence" value="ECO:0007669"/>
    <property type="project" value="TreeGrafter"/>
</dbReference>